<comment type="caution">
    <text evidence="14">The sequence shown here is derived from an EMBL/GenBank/DDBJ whole genome shotgun (WGS) entry which is preliminary data.</text>
</comment>
<evidence type="ECO:0000256" key="11">
    <source>
        <dbReference type="ARBA" id="ARBA00044190"/>
    </source>
</evidence>
<dbReference type="SUPFAM" id="SSF53756">
    <property type="entry name" value="UDP-Glycosyltransferase/glycogen phosphorylase"/>
    <property type="match status" value="1"/>
</dbReference>
<gene>
    <name evidence="14" type="primary">waaC</name>
    <name evidence="14" type="ORF">CQA62_04170</name>
</gene>
<evidence type="ECO:0000256" key="10">
    <source>
        <dbReference type="ARBA" id="ARBA00044041"/>
    </source>
</evidence>
<evidence type="ECO:0000256" key="13">
    <source>
        <dbReference type="ARBA" id="ARBA00049201"/>
    </source>
</evidence>
<evidence type="ECO:0000256" key="4">
    <source>
        <dbReference type="ARBA" id="ARBA00022519"/>
    </source>
</evidence>
<keyword evidence="8" id="KW-0472">Membrane</keyword>
<dbReference type="NCBIfam" id="TIGR02193">
    <property type="entry name" value="heptsyl_trn_I"/>
    <property type="match status" value="1"/>
</dbReference>
<comment type="subcellular location">
    <subcellularLocation>
        <location evidence="1">Cell inner membrane</location>
        <topology evidence="1">Peripheral membrane protein</topology>
        <orientation evidence="1">Cytoplasmic side</orientation>
    </subcellularLocation>
</comment>
<keyword evidence="7" id="KW-0448">Lipopolysaccharide biosynthesis</keyword>
<dbReference type="CDD" id="cd03789">
    <property type="entry name" value="GT9_LPS_heptosyltransferase"/>
    <property type="match status" value="1"/>
</dbReference>
<organism evidence="14 15">
    <name type="scientific">Helicobacter cholecystus</name>
    <dbReference type="NCBI Taxonomy" id="45498"/>
    <lineage>
        <taxon>Bacteria</taxon>
        <taxon>Pseudomonadati</taxon>
        <taxon>Campylobacterota</taxon>
        <taxon>Epsilonproteobacteria</taxon>
        <taxon>Campylobacterales</taxon>
        <taxon>Helicobacteraceae</taxon>
        <taxon>Helicobacter</taxon>
    </lineage>
</organism>
<dbReference type="AlphaFoldDB" id="A0A3D8IUS3"/>
<evidence type="ECO:0000256" key="2">
    <source>
        <dbReference type="ARBA" id="ARBA00004713"/>
    </source>
</evidence>
<dbReference type="EMBL" id="NXLU01000004">
    <property type="protein sequence ID" value="RDU69039.1"/>
    <property type="molecule type" value="Genomic_DNA"/>
</dbReference>
<dbReference type="PANTHER" id="PTHR30160:SF19">
    <property type="entry name" value="LIPOPOLYSACCHARIDE HEPTOSYLTRANSFERASE 1"/>
    <property type="match status" value="1"/>
</dbReference>
<name>A0A3D8IUS3_9HELI</name>
<dbReference type="OrthoDB" id="9760688at2"/>
<dbReference type="GO" id="GO:0008713">
    <property type="term" value="F:ADP-heptose-lipopolysaccharide heptosyltransferase activity"/>
    <property type="evidence" value="ECO:0007669"/>
    <property type="project" value="TreeGrafter"/>
</dbReference>
<dbReference type="Gene3D" id="3.40.50.2000">
    <property type="entry name" value="Glycogen Phosphorylase B"/>
    <property type="match status" value="2"/>
</dbReference>
<evidence type="ECO:0000313" key="15">
    <source>
        <dbReference type="Proteomes" id="UP000257067"/>
    </source>
</evidence>
<dbReference type="Proteomes" id="UP000257067">
    <property type="component" value="Unassembled WGS sequence"/>
</dbReference>
<evidence type="ECO:0000256" key="1">
    <source>
        <dbReference type="ARBA" id="ARBA00004515"/>
    </source>
</evidence>
<dbReference type="EC" id="2.4.99.23" evidence="10"/>
<dbReference type="RefSeq" id="WP_104724678.1">
    <property type="nucleotide sequence ID" value="NZ_FZNE01000004.1"/>
</dbReference>
<evidence type="ECO:0000256" key="8">
    <source>
        <dbReference type="ARBA" id="ARBA00023136"/>
    </source>
</evidence>
<evidence type="ECO:0000256" key="12">
    <source>
        <dbReference type="ARBA" id="ARBA00044330"/>
    </source>
</evidence>
<comment type="catalytic activity">
    <reaction evidence="13">
        <text>an alpha-Kdo-(2-&gt;4)-alpha-Kdo-(2-&gt;6)-lipid A + ADP-L-glycero-beta-D-manno-heptose = an L-alpha-D-Hep-(1-&gt;5)-[alpha-Kdo-(2-&gt;4)]-alpha-Kdo-(2-&gt;6)-lipid A + ADP + H(+)</text>
        <dbReference type="Rhea" id="RHEA:74067"/>
        <dbReference type="ChEBI" id="CHEBI:15378"/>
        <dbReference type="ChEBI" id="CHEBI:61506"/>
        <dbReference type="ChEBI" id="CHEBI:176431"/>
        <dbReference type="ChEBI" id="CHEBI:193068"/>
        <dbReference type="ChEBI" id="CHEBI:456216"/>
        <dbReference type="EC" id="2.4.99.23"/>
    </reaction>
</comment>
<dbReference type="GO" id="GO:0005829">
    <property type="term" value="C:cytosol"/>
    <property type="evidence" value="ECO:0007669"/>
    <property type="project" value="TreeGrafter"/>
</dbReference>
<dbReference type="InterPro" id="IPR051199">
    <property type="entry name" value="LPS_LOS_Heptosyltrfase"/>
</dbReference>
<dbReference type="InterPro" id="IPR002201">
    <property type="entry name" value="Glyco_trans_9"/>
</dbReference>
<comment type="pathway">
    <text evidence="2">Bacterial outer membrane biogenesis; LPS core biosynthesis.</text>
</comment>
<keyword evidence="6 14" id="KW-0808">Transferase</keyword>
<comment type="similarity">
    <text evidence="9">Belongs to the glycosyltransferase 9 family.</text>
</comment>
<keyword evidence="15" id="KW-1185">Reference proteome</keyword>
<keyword evidence="4" id="KW-0997">Cell inner membrane</keyword>
<evidence type="ECO:0000256" key="6">
    <source>
        <dbReference type="ARBA" id="ARBA00022679"/>
    </source>
</evidence>
<dbReference type="InterPro" id="IPR011908">
    <property type="entry name" value="LipoPS_heptosylTferase-I"/>
</dbReference>
<evidence type="ECO:0000256" key="5">
    <source>
        <dbReference type="ARBA" id="ARBA00022676"/>
    </source>
</evidence>
<accession>A0A3D8IUS3</accession>
<reference evidence="14 15" key="1">
    <citation type="submission" date="2018-04" db="EMBL/GenBank/DDBJ databases">
        <title>Novel Campyloabacter and Helicobacter Species and Strains.</title>
        <authorList>
            <person name="Mannion A.J."/>
            <person name="Shen Z."/>
            <person name="Fox J.G."/>
        </authorList>
    </citation>
    <scope>NUCLEOTIDE SEQUENCE [LARGE SCALE GENOMIC DNA]</scope>
    <source>
        <strain evidence="14 15">ATCC 700242</strain>
    </source>
</reference>
<sequence length="320" mass="36538">MRIGIIKLSALGDIVVAMSFLYALKEKYDCEIDWFVDERFEGILQNSPLVHTVYCIPLKRLFSQKDFKGIGGIKKKLNSLRAYDILFDMQGLLKSSILGKMIPAKIYKGFAWDSIKEPIASFFYNQRVKIPYQENILKRNGALLGVEVFQPQKAFGFLPQSLQKVLPLFYGEKKKVLIVFEASKKEKMYPLAQWIEVCKAMKEEVEFLILFHSYPAEAQILAKEGRAKLLPLLSLDEVKALVSRVDGVVGGDTGIVHLAWAMQRPSITLYGNTPLKRFELCGEKNFSLSKNPNAQYKKNDFSIAKITPQEICYTMREMLK</sequence>
<dbReference type="GO" id="GO:0009244">
    <property type="term" value="P:lipopolysaccharide core region biosynthetic process"/>
    <property type="evidence" value="ECO:0007669"/>
    <property type="project" value="InterPro"/>
</dbReference>
<dbReference type="Pfam" id="PF01075">
    <property type="entry name" value="Glyco_transf_9"/>
    <property type="match status" value="1"/>
</dbReference>
<evidence type="ECO:0000256" key="3">
    <source>
        <dbReference type="ARBA" id="ARBA00022475"/>
    </source>
</evidence>
<keyword evidence="3" id="KW-1003">Cell membrane</keyword>
<keyword evidence="5" id="KW-0328">Glycosyltransferase</keyword>
<evidence type="ECO:0000313" key="14">
    <source>
        <dbReference type="EMBL" id="RDU69039.1"/>
    </source>
</evidence>
<proteinExistence type="inferred from homology"/>
<dbReference type="GO" id="GO:0005886">
    <property type="term" value="C:plasma membrane"/>
    <property type="evidence" value="ECO:0007669"/>
    <property type="project" value="UniProtKB-SubCell"/>
</dbReference>
<evidence type="ECO:0000256" key="7">
    <source>
        <dbReference type="ARBA" id="ARBA00022985"/>
    </source>
</evidence>
<evidence type="ECO:0000256" key="9">
    <source>
        <dbReference type="ARBA" id="ARBA00043995"/>
    </source>
</evidence>
<dbReference type="PANTHER" id="PTHR30160">
    <property type="entry name" value="TETRAACYLDISACCHARIDE 4'-KINASE-RELATED"/>
    <property type="match status" value="1"/>
</dbReference>
<protein>
    <recommendedName>
        <fullName evidence="11">Lipopolysaccharide heptosyltransferase 1</fullName>
        <ecNumber evidence="10">2.4.99.23</ecNumber>
    </recommendedName>
    <alternativeName>
        <fullName evidence="12">ADP-heptose:lipopolysaccharide heptosyltransferase I</fullName>
    </alternativeName>
</protein>